<name>A0A1M7RK51_9ACTN</name>
<dbReference type="NCBIfam" id="TIGR02960">
    <property type="entry name" value="SigX5"/>
    <property type="match status" value="1"/>
</dbReference>
<keyword evidence="13" id="KW-1185">Reference proteome</keyword>
<keyword evidence="4 7" id="KW-0731">Sigma factor</keyword>
<evidence type="ECO:0000259" key="10">
    <source>
        <dbReference type="Pfam" id="PF08281"/>
    </source>
</evidence>
<feature type="domain" description="RNA polymerase sigma-70 region 2" evidence="9">
    <location>
        <begin position="16"/>
        <end position="83"/>
    </location>
</feature>
<comment type="similarity">
    <text evidence="1 7">Belongs to the sigma-70 factor family. ECF subfamily.</text>
</comment>
<evidence type="ECO:0000256" key="3">
    <source>
        <dbReference type="ARBA" id="ARBA00023015"/>
    </source>
</evidence>
<dbReference type="STRING" id="134849.SAMN05443668_11776"/>
<dbReference type="Gene3D" id="1.10.10.10">
    <property type="entry name" value="Winged helix-like DNA-binding domain superfamily/Winged helix DNA-binding domain"/>
    <property type="match status" value="1"/>
</dbReference>
<evidence type="ECO:0000256" key="1">
    <source>
        <dbReference type="ARBA" id="ARBA00010641"/>
    </source>
</evidence>
<evidence type="ECO:0000313" key="13">
    <source>
        <dbReference type="Proteomes" id="UP000184440"/>
    </source>
</evidence>
<comment type="subunit">
    <text evidence="2">Interacts transiently with the RNA polymerase catalytic core formed by RpoA, RpoB, RpoC and RpoZ (2 alpha, 1 beta, 1 beta' and 1 omega subunit) to form the RNA polymerase holoenzyme that can initiate transcription.</text>
</comment>
<dbReference type="InterPro" id="IPR039425">
    <property type="entry name" value="RNA_pol_sigma-70-like"/>
</dbReference>
<dbReference type="NCBIfam" id="NF006089">
    <property type="entry name" value="PRK08241.1"/>
    <property type="match status" value="1"/>
</dbReference>
<dbReference type="GO" id="GO:0006352">
    <property type="term" value="P:DNA-templated transcription initiation"/>
    <property type="evidence" value="ECO:0007669"/>
    <property type="project" value="InterPro"/>
</dbReference>
<evidence type="ECO:0000256" key="2">
    <source>
        <dbReference type="ARBA" id="ARBA00011344"/>
    </source>
</evidence>
<dbReference type="InterPro" id="IPR007627">
    <property type="entry name" value="RNA_pol_sigma70_r2"/>
</dbReference>
<keyword evidence="3 7" id="KW-0805">Transcription regulation</keyword>
<feature type="domain" description="SnoaL-like" evidence="11">
    <location>
        <begin position="217"/>
        <end position="312"/>
    </location>
</feature>
<keyword evidence="5 7" id="KW-0238">DNA-binding</keyword>
<proteinExistence type="inferred from homology"/>
<dbReference type="AlphaFoldDB" id="A0A1M7RK51"/>
<dbReference type="InterPro" id="IPR013324">
    <property type="entry name" value="RNA_pol_sigma_r3/r4-like"/>
</dbReference>
<organism evidence="12 13">
    <name type="scientific">Cryptosporangium aurantiacum</name>
    <dbReference type="NCBI Taxonomy" id="134849"/>
    <lineage>
        <taxon>Bacteria</taxon>
        <taxon>Bacillati</taxon>
        <taxon>Actinomycetota</taxon>
        <taxon>Actinomycetes</taxon>
        <taxon>Cryptosporangiales</taxon>
        <taxon>Cryptosporangiaceae</taxon>
        <taxon>Cryptosporangium</taxon>
    </lineage>
</organism>
<dbReference type="SUPFAM" id="SSF54427">
    <property type="entry name" value="NTF2-like"/>
    <property type="match status" value="1"/>
</dbReference>
<evidence type="ECO:0000256" key="7">
    <source>
        <dbReference type="RuleBase" id="RU000716"/>
    </source>
</evidence>
<dbReference type="InterPro" id="IPR014305">
    <property type="entry name" value="RNA_pol_sigma-G_actinobac"/>
</dbReference>
<evidence type="ECO:0000256" key="5">
    <source>
        <dbReference type="ARBA" id="ARBA00023125"/>
    </source>
</evidence>
<dbReference type="Pfam" id="PF04542">
    <property type="entry name" value="Sigma70_r2"/>
    <property type="match status" value="1"/>
</dbReference>
<dbReference type="PANTHER" id="PTHR43133">
    <property type="entry name" value="RNA POLYMERASE ECF-TYPE SIGMA FACTO"/>
    <property type="match status" value="1"/>
</dbReference>
<dbReference type="EMBL" id="FRCS01000017">
    <property type="protein sequence ID" value="SHN46693.1"/>
    <property type="molecule type" value="Genomic_DNA"/>
</dbReference>
<dbReference type="SUPFAM" id="SSF88946">
    <property type="entry name" value="Sigma2 domain of RNA polymerase sigma factors"/>
    <property type="match status" value="1"/>
</dbReference>
<dbReference type="NCBIfam" id="TIGR02937">
    <property type="entry name" value="sigma70-ECF"/>
    <property type="match status" value="1"/>
</dbReference>
<dbReference type="Gene3D" id="3.10.450.50">
    <property type="match status" value="1"/>
</dbReference>
<dbReference type="InterPro" id="IPR000838">
    <property type="entry name" value="RNA_pol_sigma70_ECF_CS"/>
</dbReference>
<dbReference type="InterPro" id="IPR013325">
    <property type="entry name" value="RNA_pol_sigma_r2"/>
</dbReference>
<dbReference type="GO" id="GO:0006950">
    <property type="term" value="P:response to stress"/>
    <property type="evidence" value="ECO:0007669"/>
    <property type="project" value="UniProtKB-ARBA"/>
</dbReference>
<dbReference type="InterPro" id="IPR014284">
    <property type="entry name" value="RNA_pol_sigma-70_dom"/>
</dbReference>
<evidence type="ECO:0000259" key="11">
    <source>
        <dbReference type="Pfam" id="PF12680"/>
    </source>
</evidence>
<dbReference type="SUPFAM" id="SSF88659">
    <property type="entry name" value="Sigma3 and sigma4 domains of RNA polymerase sigma factors"/>
    <property type="match status" value="1"/>
</dbReference>
<evidence type="ECO:0000256" key="4">
    <source>
        <dbReference type="ARBA" id="ARBA00023082"/>
    </source>
</evidence>
<evidence type="ECO:0000259" key="9">
    <source>
        <dbReference type="Pfam" id="PF04542"/>
    </source>
</evidence>
<evidence type="ECO:0000313" key="12">
    <source>
        <dbReference type="EMBL" id="SHN46693.1"/>
    </source>
</evidence>
<gene>
    <name evidence="12" type="ORF">SAMN05443668_11776</name>
</gene>
<sequence>MKLIAAYAPGVAQQQFEAYRGDLLAHCYRMLGSVEEAEDLVQETLLRAWRAADRYDPRRASVRTWLHRIATNACLTALEGRSRRPLPSGLGPPGDDPRAPLVPNLDVPWLQPFPDARLSRRGGGDRGGDDPADAVQQRAGLRLALVAALQLLPARQRAALVLREVLQLPAAEVAEALDSSVASVNSSLQRARATLRSAGPVLEDLREPADPGERAVVERYLIAFEAADVPGLTRLLADDVVLEMPPVPLWLTGRAHYREFIEGVFERRGTGWHAVPVRANGSPALAAYVPVDGVLRAHSIQVFDVADGLIRRCVTFADPSVFGHFGLKDVVPG</sequence>
<dbReference type="InterPro" id="IPR036388">
    <property type="entry name" value="WH-like_DNA-bd_sf"/>
</dbReference>
<dbReference type="Proteomes" id="UP000184440">
    <property type="component" value="Unassembled WGS sequence"/>
</dbReference>
<dbReference type="PANTHER" id="PTHR43133:SF65">
    <property type="entry name" value="ECF RNA POLYMERASE SIGMA FACTOR SIGG"/>
    <property type="match status" value="1"/>
</dbReference>
<dbReference type="GO" id="GO:0016987">
    <property type="term" value="F:sigma factor activity"/>
    <property type="evidence" value="ECO:0007669"/>
    <property type="project" value="UniProtKB-KW"/>
</dbReference>
<dbReference type="Gene3D" id="1.10.1740.10">
    <property type="match status" value="1"/>
</dbReference>
<accession>A0A1M7RK51</accession>
<feature type="domain" description="RNA polymerase sigma factor 70 region 4 type 2" evidence="10">
    <location>
        <begin position="143"/>
        <end position="195"/>
    </location>
</feature>
<dbReference type="PROSITE" id="PS01063">
    <property type="entry name" value="SIGMA70_ECF"/>
    <property type="match status" value="1"/>
</dbReference>
<evidence type="ECO:0000256" key="8">
    <source>
        <dbReference type="SAM" id="MobiDB-lite"/>
    </source>
</evidence>
<reference evidence="12 13" key="1">
    <citation type="submission" date="2016-11" db="EMBL/GenBank/DDBJ databases">
        <authorList>
            <person name="Jaros S."/>
            <person name="Januszkiewicz K."/>
            <person name="Wedrychowicz H."/>
        </authorList>
    </citation>
    <scope>NUCLEOTIDE SEQUENCE [LARGE SCALE GENOMIC DNA]</scope>
    <source>
        <strain evidence="12 13">DSM 46144</strain>
    </source>
</reference>
<protein>
    <recommendedName>
        <fullName evidence="7">RNA polymerase sigma factor</fullName>
    </recommendedName>
</protein>
<dbReference type="Pfam" id="PF12680">
    <property type="entry name" value="SnoaL_2"/>
    <property type="match status" value="1"/>
</dbReference>
<dbReference type="InterPro" id="IPR032710">
    <property type="entry name" value="NTF2-like_dom_sf"/>
</dbReference>
<dbReference type="Pfam" id="PF08281">
    <property type="entry name" value="Sigma70_r4_2"/>
    <property type="match status" value="1"/>
</dbReference>
<dbReference type="GO" id="GO:0003677">
    <property type="term" value="F:DNA binding"/>
    <property type="evidence" value="ECO:0007669"/>
    <property type="project" value="UniProtKB-KW"/>
</dbReference>
<evidence type="ECO:0000256" key="6">
    <source>
        <dbReference type="ARBA" id="ARBA00023163"/>
    </source>
</evidence>
<keyword evidence="6 7" id="KW-0804">Transcription</keyword>
<dbReference type="InterPro" id="IPR037401">
    <property type="entry name" value="SnoaL-like"/>
</dbReference>
<feature type="region of interest" description="Disordered" evidence="8">
    <location>
        <begin position="82"/>
        <end position="104"/>
    </location>
</feature>
<dbReference type="InterPro" id="IPR013249">
    <property type="entry name" value="RNA_pol_sigma70_r4_t2"/>
</dbReference>